<evidence type="ECO:0000313" key="2">
    <source>
        <dbReference type="Proteomes" id="UP001417504"/>
    </source>
</evidence>
<keyword evidence="2" id="KW-1185">Reference proteome</keyword>
<sequence>MKRKLRLRARIVRGGGVRESFRTVVQRWAGREAFEGLKVPFIHLVGPIAGLLFISTEKLAFSSERSLRFTTSTGEFIREPYKVFIPLKKIKRAAQMQM</sequence>
<protein>
    <submittedName>
        <fullName evidence="1">Uncharacterized protein</fullName>
    </submittedName>
</protein>
<evidence type="ECO:0000313" key="1">
    <source>
        <dbReference type="EMBL" id="KAK9110305.1"/>
    </source>
</evidence>
<proteinExistence type="predicted"/>
<dbReference type="InterPro" id="IPR037848">
    <property type="entry name" value="GEM-like"/>
</dbReference>
<name>A0AAP0NLG5_9MAGN</name>
<dbReference type="AlphaFoldDB" id="A0AAP0NLG5"/>
<reference evidence="1 2" key="1">
    <citation type="submission" date="2024-01" db="EMBL/GenBank/DDBJ databases">
        <title>Genome assemblies of Stephania.</title>
        <authorList>
            <person name="Yang L."/>
        </authorList>
    </citation>
    <scope>NUCLEOTIDE SEQUENCE [LARGE SCALE GENOMIC DNA]</scope>
    <source>
        <strain evidence="1">QJT</strain>
        <tissue evidence="1">Leaf</tissue>
    </source>
</reference>
<dbReference type="PANTHER" id="PTHR31969">
    <property type="entry name" value="GEM-LIKE PROTEIN 2"/>
    <property type="match status" value="1"/>
</dbReference>
<dbReference type="Proteomes" id="UP001417504">
    <property type="component" value="Unassembled WGS sequence"/>
</dbReference>
<gene>
    <name evidence="1" type="ORF">Sjap_018365</name>
</gene>
<comment type="caution">
    <text evidence="1">The sequence shown here is derived from an EMBL/GenBank/DDBJ whole genome shotgun (WGS) entry which is preliminary data.</text>
</comment>
<accession>A0AAP0NLG5</accession>
<dbReference type="EMBL" id="JBBNAE010000007">
    <property type="protein sequence ID" value="KAK9110305.1"/>
    <property type="molecule type" value="Genomic_DNA"/>
</dbReference>
<organism evidence="1 2">
    <name type="scientific">Stephania japonica</name>
    <dbReference type="NCBI Taxonomy" id="461633"/>
    <lineage>
        <taxon>Eukaryota</taxon>
        <taxon>Viridiplantae</taxon>
        <taxon>Streptophyta</taxon>
        <taxon>Embryophyta</taxon>
        <taxon>Tracheophyta</taxon>
        <taxon>Spermatophyta</taxon>
        <taxon>Magnoliopsida</taxon>
        <taxon>Ranunculales</taxon>
        <taxon>Menispermaceae</taxon>
        <taxon>Menispermoideae</taxon>
        <taxon>Cissampelideae</taxon>
        <taxon>Stephania</taxon>
    </lineage>
</organism>